<evidence type="ECO:0000256" key="4">
    <source>
        <dbReference type="ARBA" id="ARBA00023284"/>
    </source>
</evidence>
<dbReference type="EMBL" id="JADFFL010000002">
    <property type="protein sequence ID" value="MBE9661209.1"/>
    <property type="molecule type" value="Genomic_DNA"/>
</dbReference>
<proteinExistence type="predicted"/>
<evidence type="ECO:0000313" key="7">
    <source>
        <dbReference type="Proteomes" id="UP000622475"/>
    </source>
</evidence>
<organism evidence="6 7">
    <name type="scientific">Mucilaginibacter myungsuensis</name>
    <dbReference type="NCBI Taxonomy" id="649104"/>
    <lineage>
        <taxon>Bacteria</taxon>
        <taxon>Pseudomonadati</taxon>
        <taxon>Bacteroidota</taxon>
        <taxon>Sphingobacteriia</taxon>
        <taxon>Sphingobacteriales</taxon>
        <taxon>Sphingobacteriaceae</taxon>
        <taxon>Mucilaginibacter</taxon>
    </lineage>
</organism>
<keyword evidence="4" id="KW-0676">Redox-active center</keyword>
<dbReference type="SUPFAM" id="SSF52833">
    <property type="entry name" value="Thioredoxin-like"/>
    <property type="match status" value="1"/>
</dbReference>
<dbReference type="Proteomes" id="UP000622475">
    <property type="component" value="Unassembled WGS sequence"/>
</dbReference>
<evidence type="ECO:0000256" key="3">
    <source>
        <dbReference type="ARBA" id="ARBA00023157"/>
    </source>
</evidence>
<dbReference type="InterPro" id="IPR013740">
    <property type="entry name" value="Redoxin"/>
</dbReference>
<evidence type="ECO:0000313" key="6">
    <source>
        <dbReference type="EMBL" id="MBE9661209.1"/>
    </source>
</evidence>
<feature type="domain" description="Thioredoxin" evidence="5">
    <location>
        <begin position="369"/>
        <end position="514"/>
    </location>
</feature>
<reference evidence="6" key="1">
    <citation type="submission" date="2020-10" db="EMBL/GenBank/DDBJ databases">
        <title>Mucilaginibacter mali sp. nov., isolated from rhizosphere soil of apple orchard.</title>
        <authorList>
            <person name="Lee J.-S."/>
            <person name="Kim H.S."/>
            <person name="Kim J.-S."/>
        </authorList>
    </citation>
    <scope>NUCLEOTIDE SEQUENCE</scope>
    <source>
        <strain evidence="6">KCTC 22746</strain>
    </source>
</reference>
<dbReference type="AlphaFoldDB" id="A0A929KTD9"/>
<accession>A0A929KTD9</accession>
<evidence type="ECO:0000256" key="2">
    <source>
        <dbReference type="ARBA" id="ARBA00022748"/>
    </source>
</evidence>
<name>A0A929KTD9_9SPHI</name>
<dbReference type="PANTHER" id="PTHR42852">
    <property type="entry name" value="THIOL:DISULFIDE INTERCHANGE PROTEIN DSBE"/>
    <property type="match status" value="1"/>
</dbReference>
<protein>
    <submittedName>
        <fullName evidence="6">TlpA family protein disulfide reductase</fullName>
    </submittedName>
</protein>
<sequence length="516" mass="58557">MKTFLSLIFLAAGVTAYAQKMPVKSDKGAVPKLKQKAPENAKVLKTDTVYITGKVANFAKYKDSANSVQVIINDLAFGQQLTYRAKIKNDGTYRLAFLKTGPQDVMFQYHEDLENILVNPGDHLQIDFDAAGMEKSLSFSGAGATMNKDRYDFQKAMVNDPGLGYKGNNFARFMQASKSEEKNGPEEHKKFLADRYARETVFLNDYIKKHKLDPIFIGWAKADLKYDYFDQLLRYVWMHPSKTGQSSKDFKIPASYYSAIDSANINELSGSISSNYGSFLHEYQRYFYKKYLGEKWGNGDDRMALLFKQQAGLSKDVILSHTLHDWVQNRRFDQVKAIIDKYKENTVQPTFKARLARMYQDEVDKLNNYNAATVAQSATILKTDADSIFNNIITKYKGKAVYIDLWATWCGPCIGEMPGSKELAGKLKGKDIVFLYVCVESEEKKWKTMVKELGIDGGENLLLTNNDYKALCEKFQISGIPRYLLVDKGGRVFNENAQRPSESGLMEDIEKLLAAR</sequence>
<comment type="caution">
    <text evidence="6">The sequence shown here is derived from an EMBL/GenBank/DDBJ whole genome shotgun (WGS) entry which is preliminary data.</text>
</comment>
<keyword evidence="2" id="KW-0201">Cytochrome c-type biogenesis</keyword>
<dbReference type="Pfam" id="PF08534">
    <property type="entry name" value="Redoxin"/>
    <property type="match status" value="1"/>
</dbReference>
<dbReference type="PANTHER" id="PTHR42852:SF6">
    <property type="entry name" value="THIOL:DISULFIDE INTERCHANGE PROTEIN DSBE"/>
    <property type="match status" value="1"/>
</dbReference>
<dbReference type="InterPro" id="IPR013766">
    <property type="entry name" value="Thioredoxin_domain"/>
</dbReference>
<evidence type="ECO:0000256" key="1">
    <source>
        <dbReference type="ARBA" id="ARBA00004196"/>
    </source>
</evidence>
<dbReference type="RefSeq" id="WP_194110412.1">
    <property type="nucleotide sequence ID" value="NZ_JADFFL010000002.1"/>
</dbReference>
<dbReference type="InterPro" id="IPR036249">
    <property type="entry name" value="Thioredoxin-like_sf"/>
</dbReference>
<gene>
    <name evidence="6" type="ORF">IRJ16_04880</name>
</gene>
<evidence type="ECO:0000259" key="5">
    <source>
        <dbReference type="PROSITE" id="PS51352"/>
    </source>
</evidence>
<dbReference type="GO" id="GO:0016491">
    <property type="term" value="F:oxidoreductase activity"/>
    <property type="evidence" value="ECO:0007669"/>
    <property type="project" value="InterPro"/>
</dbReference>
<dbReference type="CDD" id="cd02966">
    <property type="entry name" value="TlpA_like_family"/>
    <property type="match status" value="1"/>
</dbReference>
<comment type="subcellular location">
    <subcellularLocation>
        <location evidence="1">Cell envelope</location>
    </subcellularLocation>
</comment>
<dbReference type="PROSITE" id="PS51352">
    <property type="entry name" value="THIOREDOXIN_2"/>
    <property type="match status" value="1"/>
</dbReference>
<dbReference type="GO" id="GO:0030313">
    <property type="term" value="C:cell envelope"/>
    <property type="evidence" value="ECO:0007669"/>
    <property type="project" value="UniProtKB-SubCell"/>
</dbReference>
<dbReference type="GO" id="GO:0017004">
    <property type="term" value="P:cytochrome complex assembly"/>
    <property type="evidence" value="ECO:0007669"/>
    <property type="project" value="UniProtKB-KW"/>
</dbReference>
<keyword evidence="3" id="KW-1015">Disulfide bond</keyword>
<dbReference type="Gene3D" id="3.40.30.10">
    <property type="entry name" value="Glutaredoxin"/>
    <property type="match status" value="1"/>
</dbReference>
<keyword evidence="7" id="KW-1185">Reference proteome</keyword>
<dbReference type="InterPro" id="IPR050553">
    <property type="entry name" value="Thioredoxin_ResA/DsbE_sf"/>
</dbReference>